<name>A0AAD9SXM6_9HELO</name>
<keyword evidence="2" id="KW-1185">Reference proteome</keyword>
<dbReference type="Proteomes" id="UP001285354">
    <property type="component" value="Unassembled WGS sequence"/>
</dbReference>
<dbReference type="EMBL" id="JAUBYV010000007">
    <property type="protein sequence ID" value="KAK2625656.1"/>
    <property type="molecule type" value="Genomic_DNA"/>
</dbReference>
<proteinExistence type="predicted"/>
<evidence type="ECO:0000313" key="2">
    <source>
        <dbReference type="Proteomes" id="UP001285354"/>
    </source>
</evidence>
<sequence length="197" mass="21012">MVVGILFAAHGYYRAMGGQGFLKVRRGSGFVSMQQNNTHLYLPLRREEIIVKGSSILGLMGRSPKNVPFYTCGDQRNSCENYEQPECSPNGCIHVVSASIIGASSTDSIYAETSSTNSAPFSSVTRNSVSIVGTPITVTSTVTERPEATQTLAKLGEVMQARGSKGSITMALSGPYPTVCLLIGVAASWDCCDTKAW</sequence>
<comment type="caution">
    <text evidence="1">The sequence shown here is derived from an EMBL/GenBank/DDBJ whole genome shotgun (WGS) entry which is preliminary data.</text>
</comment>
<gene>
    <name evidence="1" type="ORF">QTJ16_004968</name>
</gene>
<accession>A0AAD9SXM6</accession>
<evidence type="ECO:0000313" key="1">
    <source>
        <dbReference type="EMBL" id="KAK2625656.1"/>
    </source>
</evidence>
<organism evidence="1 2">
    <name type="scientific">Diplocarpon rosae</name>
    <dbReference type="NCBI Taxonomy" id="946125"/>
    <lineage>
        <taxon>Eukaryota</taxon>
        <taxon>Fungi</taxon>
        <taxon>Dikarya</taxon>
        <taxon>Ascomycota</taxon>
        <taxon>Pezizomycotina</taxon>
        <taxon>Leotiomycetes</taxon>
        <taxon>Helotiales</taxon>
        <taxon>Drepanopezizaceae</taxon>
        <taxon>Diplocarpon</taxon>
    </lineage>
</organism>
<reference evidence="1" key="1">
    <citation type="submission" date="2023-06" db="EMBL/GenBank/DDBJ databases">
        <title>Draft genome of Marssonina rosae.</title>
        <authorList>
            <person name="Cheng Q."/>
        </authorList>
    </citation>
    <scope>NUCLEOTIDE SEQUENCE</scope>
    <source>
        <strain evidence="1">R4</strain>
    </source>
</reference>
<dbReference type="AlphaFoldDB" id="A0AAD9SXM6"/>
<protein>
    <submittedName>
        <fullName evidence="1">Uncharacterized protein</fullName>
    </submittedName>
</protein>